<accession>A0A069SIB7</accession>
<evidence type="ECO:0008006" key="3">
    <source>
        <dbReference type="Google" id="ProtNLM"/>
    </source>
</evidence>
<evidence type="ECO:0000313" key="1">
    <source>
        <dbReference type="EMBL" id="KDS54324.1"/>
    </source>
</evidence>
<dbReference type="PATRIC" id="fig|1339352.3.peg.1867"/>
<organism evidence="1 2">
    <name type="scientific">Phocaeicola vulgatus str. 3975 RP4</name>
    <dbReference type="NCBI Taxonomy" id="1339352"/>
    <lineage>
        <taxon>Bacteria</taxon>
        <taxon>Pseudomonadati</taxon>
        <taxon>Bacteroidota</taxon>
        <taxon>Bacteroidia</taxon>
        <taxon>Bacteroidales</taxon>
        <taxon>Bacteroidaceae</taxon>
        <taxon>Phocaeicola</taxon>
    </lineage>
</organism>
<dbReference type="Proteomes" id="UP000027661">
    <property type="component" value="Unassembled WGS sequence"/>
</dbReference>
<sequence>METTVFNPIQRHLLEMFSYDKSQEGLEELKEVLFQYYSKRMNTKLDELWDKGILDQKKLDEIAEMDIHSLK</sequence>
<proteinExistence type="predicted"/>
<dbReference type="AlphaFoldDB" id="A0A069SIB7"/>
<comment type="caution">
    <text evidence="1">The sequence shown here is derived from an EMBL/GenBank/DDBJ whole genome shotgun (WGS) entry which is preliminary data.</text>
</comment>
<gene>
    <name evidence="1" type="ORF">M099_1927</name>
</gene>
<dbReference type="EMBL" id="JNHM01000026">
    <property type="protein sequence ID" value="KDS54324.1"/>
    <property type="molecule type" value="Genomic_DNA"/>
</dbReference>
<dbReference type="RefSeq" id="WP_005843196.1">
    <property type="nucleotide sequence ID" value="NZ_JNHM01000026.1"/>
</dbReference>
<name>A0A069SIB7_PHOVU</name>
<reference evidence="1 2" key="1">
    <citation type="submission" date="2014-04" db="EMBL/GenBank/DDBJ databases">
        <authorList>
            <person name="Sears C."/>
            <person name="Carroll K."/>
            <person name="Sack B.R."/>
            <person name="Qadri F."/>
            <person name="Myers L.L."/>
            <person name="Chung G.-T."/>
            <person name="Escheverria P."/>
            <person name="Fraser C.M."/>
            <person name="Sadzewicz L."/>
            <person name="Shefchek K.A."/>
            <person name="Tallon L."/>
            <person name="Das S.P."/>
            <person name="Daugherty S."/>
            <person name="Mongodin E.F."/>
        </authorList>
    </citation>
    <scope>NUCLEOTIDE SEQUENCE [LARGE SCALE GENOMIC DNA]</scope>
    <source>
        <strain evidence="1 2">3975 RP4</strain>
    </source>
</reference>
<protein>
    <recommendedName>
        <fullName evidence="3">Dephospho-CoA kinase</fullName>
    </recommendedName>
</protein>
<evidence type="ECO:0000313" key="2">
    <source>
        <dbReference type="Proteomes" id="UP000027661"/>
    </source>
</evidence>